<dbReference type="Proteomes" id="UP000001551">
    <property type="component" value="Chromosome"/>
</dbReference>
<keyword evidence="5" id="KW-1185">Reference proteome</keyword>
<feature type="transmembrane region" description="Helical" evidence="3">
    <location>
        <begin position="108"/>
        <end position="133"/>
    </location>
</feature>
<dbReference type="GO" id="GO:0016020">
    <property type="term" value="C:membrane"/>
    <property type="evidence" value="ECO:0007669"/>
    <property type="project" value="InterPro"/>
</dbReference>
<evidence type="ECO:0000313" key="4">
    <source>
        <dbReference type="EMBL" id="ADU28217.1"/>
    </source>
</evidence>
<feature type="transmembrane region" description="Helical" evidence="3">
    <location>
        <begin position="139"/>
        <end position="160"/>
    </location>
</feature>
<dbReference type="NCBIfam" id="TIGR04002">
    <property type="entry name" value="TIGR04002 family protein"/>
    <property type="match status" value="1"/>
</dbReference>
<feature type="transmembrane region" description="Helical" evidence="3">
    <location>
        <begin position="77"/>
        <end position="96"/>
    </location>
</feature>
<dbReference type="Gene3D" id="1.10.1760.20">
    <property type="match status" value="1"/>
</dbReference>
<evidence type="ECO:0000256" key="1">
    <source>
        <dbReference type="ARBA" id="ARBA00022692"/>
    </source>
</evidence>
<feature type="transmembrane region" description="Helical" evidence="3">
    <location>
        <begin position="12"/>
        <end position="33"/>
    </location>
</feature>
<evidence type="ECO:0008006" key="6">
    <source>
        <dbReference type="Google" id="ProtNLM"/>
    </source>
</evidence>
<dbReference type="InterPro" id="IPR009825">
    <property type="entry name" value="ECF_substrate-spec-like"/>
</dbReference>
<dbReference type="PANTHER" id="PTHR37815:SF3">
    <property type="entry name" value="UPF0397 PROTEIN SPR0429"/>
    <property type="match status" value="1"/>
</dbReference>
<feature type="transmembrane region" description="Helical" evidence="3">
    <location>
        <begin position="45"/>
        <end position="65"/>
    </location>
</feature>
<accession>E6U7U4</accession>
<dbReference type="RefSeq" id="WP_013486560.1">
    <property type="nucleotide sequence ID" value="NC_014828.1"/>
</dbReference>
<evidence type="ECO:0000256" key="3">
    <source>
        <dbReference type="SAM" id="Phobius"/>
    </source>
</evidence>
<dbReference type="KEGG" id="eha:Ethha_2724"/>
<proteinExistence type="predicted"/>
<dbReference type="Pfam" id="PF07155">
    <property type="entry name" value="ECF-ribofla_trS"/>
    <property type="match status" value="1"/>
</dbReference>
<dbReference type="AlphaFoldDB" id="E6U7U4"/>
<reference evidence="4 5" key="1">
    <citation type="submission" date="2010-12" db="EMBL/GenBank/DDBJ databases">
        <title>Complete sequence of Ethanoligenens harbinense YUAN-3.</title>
        <authorList>
            <person name="Lucas S."/>
            <person name="Copeland A."/>
            <person name="Lapidus A."/>
            <person name="Cheng J.-F."/>
            <person name="Bruce D."/>
            <person name="Goodwin L."/>
            <person name="Pitluck S."/>
            <person name="Chertkov O."/>
            <person name="Misra M."/>
            <person name="Detter J.C."/>
            <person name="Han C."/>
            <person name="Tapia R."/>
            <person name="Land M."/>
            <person name="Hauser L."/>
            <person name="Jeffries C."/>
            <person name="Kyrpides N."/>
            <person name="Ivanova N."/>
            <person name="Mikhailova N."/>
            <person name="Wang A."/>
            <person name="Mouttaki H."/>
            <person name="He Z."/>
            <person name="Zhou J."/>
            <person name="Hemme C.L."/>
            <person name="Woyke T."/>
        </authorList>
    </citation>
    <scope>NUCLEOTIDE SEQUENCE [LARGE SCALE GENOMIC DNA]</scope>
    <source>
        <strain evidence="5">DSM 18485 / JCM 12961 / CGMCC 1.5033 / YUAN-3</strain>
    </source>
</reference>
<protein>
    <recommendedName>
        <fullName evidence="6">TIGR04002 family protein</fullName>
    </recommendedName>
</protein>
<dbReference type="eggNOG" id="COG4720">
    <property type="taxonomic scope" value="Bacteria"/>
</dbReference>
<dbReference type="HOGENOM" id="CLU_084705_0_1_9"/>
<evidence type="ECO:0000313" key="5">
    <source>
        <dbReference type="Proteomes" id="UP000001551"/>
    </source>
</evidence>
<dbReference type="PANTHER" id="PTHR37815">
    <property type="entry name" value="UPF0397 PROTEIN BC_2624-RELATED"/>
    <property type="match status" value="1"/>
</dbReference>
<sequence length="175" mass="18435">MKTANQKTRLYIVTALFLALTFLVTSYLLHIPVPATGGYVHLGDTLLYLAASLLPAPFAVVAGGIGEALSDALTGSLIYAPFTLVIKSLMVLCFTSKRTTILGKRNTAAIFTAGGICVAGYYLTEVILLGNFVSPLAEIPANLIQAAASGAIYLIVGAAFDRAHMKNHLAAVLRH</sequence>
<organism evidence="4 5">
    <name type="scientific">Ethanoligenens harbinense (strain DSM 18485 / JCM 12961 / CGMCC 1.5033 / YUAN-3)</name>
    <dbReference type="NCBI Taxonomy" id="663278"/>
    <lineage>
        <taxon>Bacteria</taxon>
        <taxon>Bacillati</taxon>
        <taxon>Bacillota</taxon>
        <taxon>Clostridia</taxon>
        <taxon>Eubacteriales</taxon>
        <taxon>Oscillospiraceae</taxon>
        <taxon>Ethanoligenens</taxon>
    </lineage>
</organism>
<gene>
    <name evidence="4" type="ordered locus">Ethha_2724</name>
</gene>
<keyword evidence="1 3" id="KW-0812">Transmembrane</keyword>
<keyword evidence="3" id="KW-0472">Membrane</keyword>
<name>E6U7U4_ETHHY</name>
<dbReference type="InterPro" id="IPR023812">
    <property type="entry name" value="CHP04002"/>
</dbReference>
<dbReference type="EMBL" id="CP002400">
    <property type="protein sequence ID" value="ADU28217.1"/>
    <property type="molecule type" value="Genomic_DNA"/>
</dbReference>
<dbReference type="STRING" id="663278.Ethha_2724"/>
<keyword evidence="2 3" id="KW-1133">Transmembrane helix</keyword>
<evidence type="ECO:0000256" key="2">
    <source>
        <dbReference type="ARBA" id="ARBA00022989"/>
    </source>
</evidence>